<dbReference type="GO" id="GO:1990077">
    <property type="term" value="C:primosome complex"/>
    <property type="evidence" value="ECO:0007669"/>
    <property type="project" value="UniProtKB-KW"/>
</dbReference>
<sequence>MASNIKPPAVDPERLPPQSLDAERSLLGSMILDRDEIGQVIQIVDRDCFYLADHQTIFDVLCDLYDHQKPLDLVLLREELNRRAKLEQIGGVPYLLTIVESVPDSSNAVYYANIIRDLALLRKLISTSSQIVSRAYQAKEDPEEILEEAERRIFEITGMKISSQAVPLNELFQQVFKQIEQYDGTRVTGLTTSFPKLDEMLGGLQKGDMIVLAARPAMGKSALALNIAQHIVTYMGLPVAFFSLEMSRQQLAQRILCSYGK</sequence>
<dbReference type="InterPro" id="IPR016136">
    <property type="entry name" value="DNA_helicase_N/primase_C"/>
</dbReference>
<dbReference type="InterPro" id="IPR027417">
    <property type="entry name" value="P-loop_NTPase"/>
</dbReference>
<evidence type="ECO:0000256" key="1">
    <source>
        <dbReference type="ARBA" id="ARBA00008428"/>
    </source>
</evidence>
<dbReference type="GO" id="GO:0003677">
    <property type="term" value="F:DNA binding"/>
    <property type="evidence" value="ECO:0007669"/>
    <property type="project" value="UniProtKB-KW"/>
</dbReference>
<evidence type="ECO:0000256" key="11">
    <source>
        <dbReference type="ARBA" id="ARBA00048954"/>
    </source>
</evidence>
<evidence type="ECO:0000256" key="3">
    <source>
        <dbReference type="ARBA" id="ARBA00022705"/>
    </source>
</evidence>
<proteinExistence type="inferred from homology"/>
<comment type="caution">
    <text evidence="13">The sequence shown here is derived from an EMBL/GenBank/DDBJ whole genome shotgun (WGS) entry which is preliminary data.</text>
</comment>
<keyword evidence="4" id="KW-0547">Nucleotide-binding</keyword>
<dbReference type="GO" id="GO:0005829">
    <property type="term" value="C:cytosol"/>
    <property type="evidence" value="ECO:0007669"/>
    <property type="project" value="TreeGrafter"/>
</dbReference>
<keyword evidence="9" id="KW-0413">Isomerase</keyword>
<keyword evidence="2" id="KW-0639">Primosome</keyword>
<dbReference type="GO" id="GO:0043139">
    <property type="term" value="F:5'-3' DNA helicase activity"/>
    <property type="evidence" value="ECO:0007669"/>
    <property type="project" value="UniProtKB-EC"/>
</dbReference>
<reference evidence="13" key="1">
    <citation type="journal article" date="2014" name="Front. Microbiol.">
        <title>High frequency of phylogenetically diverse reductive dehalogenase-homologous genes in deep subseafloor sedimentary metagenomes.</title>
        <authorList>
            <person name="Kawai M."/>
            <person name="Futagami T."/>
            <person name="Toyoda A."/>
            <person name="Takaki Y."/>
            <person name="Nishi S."/>
            <person name="Hori S."/>
            <person name="Arai W."/>
            <person name="Tsubouchi T."/>
            <person name="Morono Y."/>
            <person name="Uchiyama I."/>
            <person name="Ito T."/>
            <person name="Fujiyama A."/>
            <person name="Inagaki F."/>
            <person name="Takami H."/>
        </authorList>
    </citation>
    <scope>NUCLEOTIDE SEQUENCE</scope>
    <source>
        <strain evidence="13">Expedition CK06-06</strain>
    </source>
</reference>
<dbReference type="Pfam" id="PF03796">
    <property type="entry name" value="DnaB_C"/>
    <property type="match status" value="1"/>
</dbReference>
<accession>X1SG84</accession>
<dbReference type="AlphaFoldDB" id="X1SG84"/>
<evidence type="ECO:0000256" key="8">
    <source>
        <dbReference type="ARBA" id="ARBA00023125"/>
    </source>
</evidence>
<evidence type="ECO:0000256" key="4">
    <source>
        <dbReference type="ARBA" id="ARBA00022741"/>
    </source>
</evidence>
<dbReference type="PANTHER" id="PTHR30153:SF2">
    <property type="entry name" value="REPLICATIVE DNA HELICASE"/>
    <property type="match status" value="1"/>
</dbReference>
<evidence type="ECO:0000259" key="12">
    <source>
        <dbReference type="PROSITE" id="PS51199"/>
    </source>
</evidence>
<comment type="similarity">
    <text evidence="1">Belongs to the helicase family. DnaB subfamily.</text>
</comment>
<dbReference type="Pfam" id="PF00772">
    <property type="entry name" value="DnaB"/>
    <property type="match status" value="1"/>
</dbReference>
<dbReference type="EMBL" id="BARW01017837">
    <property type="protein sequence ID" value="GAI91958.1"/>
    <property type="molecule type" value="Genomic_DNA"/>
</dbReference>
<keyword evidence="7" id="KW-0067">ATP-binding</keyword>
<evidence type="ECO:0000256" key="6">
    <source>
        <dbReference type="ARBA" id="ARBA00022806"/>
    </source>
</evidence>
<name>X1SG84_9ZZZZ</name>
<evidence type="ECO:0000313" key="13">
    <source>
        <dbReference type="EMBL" id="GAI91958.1"/>
    </source>
</evidence>
<dbReference type="InterPro" id="IPR007693">
    <property type="entry name" value="DNA_helicase_DnaB-like_N"/>
</dbReference>
<keyword evidence="5" id="KW-0378">Hydrolase</keyword>
<evidence type="ECO:0000256" key="7">
    <source>
        <dbReference type="ARBA" id="ARBA00022840"/>
    </source>
</evidence>
<keyword evidence="6" id="KW-0347">Helicase</keyword>
<dbReference type="InterPro" id="IPR007694">
    <property type="entry name" value="DNA_helicase_DnaB-like_C"/>
</dbReference>
<dbReference type="PROSITE" id="PS51199">
    <property type="entry name" value="SF4_HELICASE"/>
    <property type="match status" value="1"/>
</dbReference>
<protein>
    <recommendedName>
        <fullName evidence="10">DNA 5'-3' helicase</fullName>
        <ecNumber evidence="10">5.6.2.3</ecNumber>
    </recommendedName>
</protein>
<dbReference type="InterPro" id="IPR036185">
    <property type="entry name" value="DNA_heli_DnaB-like_N_sf"/>
</dbReference>
<feature type="domain" description="SF4 helicase" evidence="12">
    <location>
        <begin position="183"/>
        <end position="261"/>
    </location>
</feature>
<dbReference type="SUPFAM" id="SSF48024">
    <property type="entry name" value="N-terminal domain of DnaB helicase"/>
    <property type="match status" value="1"/>
</dbReference>
<dbReference type="SUPFAM" id="SSF52540">
    <property type="entry name" value="P-loop containing nucleoside triphosphate hydrolases"/>
    <property type="match status" value="1"/>
</dbReference>
<comment type="catalytic activity">
    <reaction evidence="11">
        <text>ATP + H2O = ADP + phosphate + H(+)</text>
        <dbReference type="Rhea" id="RHEA:13065"/>
        <dbReference type="ChEBI" id="CHEBI:15377"/>
        <dbReference type="ChEBI" id="CHEBI:15378"/>
        <dbReference type="ChEBI" id="CHEBI:30616"/>
        <dbReference type="ChEBI" id="CHEBI:43474"/>
        <dbReference type="ChEBI" id="CHEBI:456216"/>
        <dbReference type="EC" id="5.6.2.3"/>
    </reaction>
</comment>
<dbReference type="GO" id="GO:0005524">
    <property type="term" value="F:ATP binding"/>
    <property type="evidence" value="ECO:0007669"/>
    <property type="project" value="UniProtKB-KW"/>
</dbReference>
<dbReference type="GO" id="GO:0006269">
    <property type="term" value="P:DNA replication, synthesis of primer"/>
    <property type="evidence" value="ECO:0007669"/>
    <property type="project" value="UniProtKB-KW"/>
</dbReference>
<dbReference type="FunFam" id="1.10.860.10:FF:000001">
    <property type="entry name" value="Replicative DNA helicase"/>
    <property type="match status" value="1"/>
</dbReference>
<gene>
    <name evidence="13" type="ORF">S12H4_30699</name>
</gene>
<dbReference type="EC" id="5.6.2.3" evidence="10"/>
<feature type="non-terminal residue" evidence="13">
    <location>
        <position position="261"/>
    </location>
</feature>
<evidence type="ECO:0000256" key="5">
    <source>
        <dbReference type="ARBA" id="ARBA00022801"/>
    </source>
</evidence>
<dbReference type="PANTHER" id="PTHR30153">
    <property type="entry name" value="REPLICATIVE DNA HELICASE DNAB"/>
    <property type="match status" value="1"/>
</dbReference>
<evidence type="ECO:0000256" key="2">
    <source>
        <dbReference type="ARBA" id="ARBA00022515"/>
    </source>
</evidence>
<keyword evidence="8" id="KW-0238">DNA-binding</keyword>
<dbReference type="GO" id="GO:0016787">
    <property type="term" value="F:hydrolase activity"/>
    <property type="evidence" value="ECO:0007669"/>
    <property type="project" value="UniProtKB-KW"/>
</dbReference>
<evidence type="ECO:0000256" key="9">
    <source>
        <dbReference type="ARBA" id="ARBA00023235"/>
    </source>
</evidence>
<dbReference type="Gene3D" id="1.10.860.10">
    <property type="entry name" value="DNAb Helicase, Chain A"/>
    <property type="match status" value="1"/>
</dbReference>
<keyword evidence="3" id="KW-0235">DNA replication</keyword>
<evidence type="ECO:0000256" key="10">
    <source>
        <dbReference type="ARBA" id="ARBA00044969"/>
    </source>
</evidence>
<organism evidence="13">
    <name type="scientific">marine sediment metagenome</name>
    <dbReference type="NCBI Taxonomy" id="412755"/>
    <lineage>
        <taxon>unclassified sequences</taxon>
        <taxon>metagenomes</taxon>
        <taxon>ecological metagenomes</taxon>
    </lineage>
</organism>
<dbReference type="Gene3D" id="3.40.50.300">
    <property type="entry name" value="P-loop containing nucleotide triphosphate hydrolases"/>
    <property type="match status" value="1"/>
</dbReference>